<reference evidence="1 2" key="1">
    <citation type="submission" date="2019-02" db="EMBL/GenBank/DDBJ databases">
        <title>Peptostreptococcaceae bacterium ZHW00191 nov., a new bacterium isolated from the human gut.</title>
        <authorList>
            <person name="Zhou H.-W."/>
            <person name="Chen X.-J."/>
        </authorList>
    </citation>
    <scope>NUCLEOTIDE SEQUENCE [LARGE SCALE GENOMIC DNA]</scope>
    <source>
        <strain evidence="1 2">ZHW00191</strain>
    </source>
</reference>
<evidence type="ECO:0000313" key="1">
    <source>
        <dbReference type="EMBL" id="TQQ84725.1"/>
    </source>
</evidence>
<gene>
    <name evidence="1" type="ORF">EXD82_04795</name>
</gene>
<sequence>MIKYIFCDLDGTLYNNGISNDDIDSISNFEKNGVFNVATGRIFKQGYKMVKNYISLNGYFICENGSFIYDNNLEIIFKGTLDDDIAKRVIKSFENIEINKSVDAQIYFKYKGETVILEESKAFSHYSKDYIIDPEFTKKESFDNMIGNIGVACEDEKELARIEKILIDEFGNELDIYFSSESTINIVPMGVSKESGINFVIEKENISHDEIATIGDSPNDISMLKGFKYSFAMENGRDDVKESASYVVKNVSEAISIINSINSR</sequence>
<dbReference type="Pfam" id="PF08282">
    <property type="entry name" value="Hydrolase_3"/>
    <property type="match status" value="1"/>
</dbReference>
<accession>A0A544QVK3</accession>
<dbReference type="EMBL" id="SGJB01000007">
    <property type="protein sequence ID" value="TQQ84725.1"/>
    <property type="molecule type" value="Genomic_DNA"/>
</dbReference>
<dbReference type="InterPro" id="IPR023214">
    <property type="entry name" value="HAD_sf"/>
</dbReference>
<dbReference type="SFLD" id="SFLDS00003">
    <property type="entry name" value="Haloacid_Dehalogenase"/>
    <property type="match status" value="1"/>
</dbReference>
<dbReference type="SUPFAM" id="SSF56784">
    <property type="entry name" value="HAD-like"/>
    <property type="match status" value="1"/>
</dbReference>
<dbReference type="SFLD" id="SFLDG01140">
    <property type="entry name" value="C2.B:_Phosphomannomutase_and_P"/>
    <property type="match status" value="1"/>
</dbReference>
<dbReference type="NCBIfam" id="TIGR01484">
    <property type="entry name" value="HAD-SF-IIB"/>
    <property type="match status" value="1"/>
</dbReference>
<dbReference type="GO" id="GO:0016791">
    <property type="term" value="F:phosphatase activity"/>
    <property type="evidence" value="ECO:0007669"/>
    <property type="project" value="TreeGrafter"/>
</dbReference>
<dbReference type="PANTHER" id="PTHR10000:SF8">
    <property type="entry name" value="HAD SUPERFAMILY HYDROLASE-LIKE, TYPE 3"/>
    <property type="match status" value="1"/>
</dbReference>
<comment type="caution">
    <text evidence="1">The sequence shown here is derived from an EMBL/GenBank/DDBJ whole genome shotgun (WGS) entry which is preliminary data.</text>
</comment>
<dbReference type="InterPro" id="IPR036412">
    <property type="entry name" value="HAD-like_sf"/>
</dbReference>
<keyword evidence="2" id="KW-1185">Reference proteome</keyword>
<dbReference type="PROSITE" id="PS01228">
    <property type="entry name" value="COF_1"/>
    <property type="match status" value="1"/>
</dbReference>
<dbReference type="Gene3D" id="3.40.50.1000">
    <property type="entry name" value="HAD superfamily/HAD-like"/>
    <property type="match status" value="1"/>
</dbReference>
<dbReference type="NCBIfam" id="TIGR00099">
    <property type="entry name" value="Cof-subfamily"/>
    <property type="match status" value="1"/>
</dbReference>
<dbReference type="OrthoDB" id="306707at2"/>
<evidence type="ECO:0000313" key="2">
    <source>
        <dbReference type="Proteomes" id="UP000317863"/>
    </source>
</evidence>
<protein>
    <submittedName>
        <fullName evidence="1">HAD family phosphatase</fullName>
    </submittedName>
</protein>
<dbReference type="Gene3D" id="3.30.1240.10">
    <property type="match status" value="1"/>
</dbReference>
<dbReference type="GO" id="GO:0000287">
    <property type="term" value="F:magnesium ion binding"/>
    <property type="evidence" value="ECO:0007669"/>
    <property type="project" value="TreeGrafter"/>
</dbReference>
<dbReference type="InterPro" id="IPR000150">
    <property type="entry name" value="Cof"/>
</dbReference>
<dbReference type="InterPro" id="IPR006379">
    <property type="entry name" value="HAD-SF_hydro_IIB"/>
</dbReference>
<name>A0A544QVK3_9FIRM</name>
<organism evidence="1 2">
    <name type="scientific">Peptacetobacter hominis</name>
    <dbReference type="NCBI Taxonomy" id="2743610"/>
    <lineage>
        <taxon>Bacteria</taxon>
        <taxon>Bacillati</taxon>
        <taxon>Bacillota</taxon>
        <taxon>Clostridia</taxon>
        <taxon>Peptostreptococcales</taxon>
        <taxon>Peptostreptococcaceae</taxon>
        <taxon>Peptacetobacter</taxon>
    </lineage>
</organism>
<dbReference type="Proteomes" id="UP000317863">
    <property type="component" value="Unassembled WGS sequence"/>
</dbReference>
<dbReference type="AlphaFoldDB" id="A0A544QVK3"/>
<proteinExistence type="predicted"/>
<dbReference type="GO" id="GO:0005829">
    <property type="term" value="C:cytosol"/>
    <property type="evidence" value="ECO:0007669"/>
    <property type="project" value="TreeGrafter"/>
</dbReference>
<dbReference type="RefSeq" id="WP_142535780.1">
    <property type="nucleotide sequence ID" value="NZ_SGJB01000007.1"/>
</dbReference>
<dbReference type="PANTHER" id="PTHR10000">
    <property type="entry name" value="PHOSPHOSERINE PHOSPHATASE"/>
    <property type="match status" value="1"/>
</dbReference>